<dbReference type="PRINTS" id="PR00249">
    <property type="entry name" value="GPCRSECRETIN"/>
</dbReference>
<feature type="domain" description="G-protein coupled receptors family 2 profile 2" evidence="21">
    <location>
        <begin position="896"/>
        <end position="1105"/>
    </location>
</feature>
<keyword evidence="15" id="KW-0325">Glycoprotein</keyword>
<dbReference type="InterPro" id="IPR032471">
    <property type="entry name" value="AGRL2-4_GAIN_subdom_A"/>
</dbReference>
<reference evidence="22" key="2">
    <citation type="submission" date="2025-09" db="UniProtKB">
        <authorList>
            <consortium name="Ensembl"/>
        </authorList>
    </citation>
    <scope>IDENTIFICATION</scope>
</reference>
<evidence type="ECO:0000256" key="10">
    <source>
        <dbReference type="ARBA" id="ARBA00022989"/>
    </source>
</evidence>
<evidence type="ECO:0000256" key="8">
    <source>
        <dbReference type="ARBA" id="ARBA00022729"/>
    </source>
</evidence>
<dbReference type="SMART" id="SM00008">
    <property type="entry name" value="HormR"/>
    <property type="match status" value="1"/>
</dbReference>
<evidence type="ECO:0000256" key="15">
    <source>
        <dbReference type="ARBA" id="ARBA00023180"/>
    </source>
</evidence>
<accession>A0A8D2P570</accession>
<dbReference type="InterPro" id="IPR036383">
    <property type="entry name" value="TSP1_rpt_sf"/>
</dbReference>
<dbReference type="FunFam" id="2.20.100.10:FF:000012">
    <property type="entry name" value="Adhesion G protein-coupled receptor B2"/>
    <property type="match status" value="1"/>
</dbReference>
<name>A0A8D2P570_ZOSLA</name>
<dbReference type="GO" id="GO:0005886">
    <property type="term" value="C:plasma membrane"/>
    <property type="evidence" value="ECO:0007669"/>
    <property type="project" value="UniProtKB-SubCell"/>
</dbReference>
<dbReference type="InterPro" id="IPR057244">
    <property type="entry name" value="GAIN_B"/>
</dbReference>
<evidence type="ECO:0000259" key="21">
    <source>
        <dbReference type="PROSITE" id="PS50261"/>
    </source>
</evidence>
<dbReference type="InterPro" id="IPR017981">
    <property type="entry name" value="GPCR_2-like_7TM"/>
</dbReference>
<dbReference type="PROSITE" id="PS50227">
    <property type="entry name" value="G_PROTEIN_RECEP_F2_3"/>
    <property type="match status" value="1"/>
</dbReference>
<dbReference type="FunFam" id="2.20.100.10:FF:000004">
    <property type="entry name" value="Adhesion G protein-coupled receptor B2"/>
    <property type="match status" value="1"/>
</dbReference>
<comment type="similarity">
    <text evidence="3">Belongs to the G-protein coupled receptor 2 family. Adhesion G-protein coupled receptor (ADGR) subfamily.</text>
</comment>
<dbReference type="InterPro" id="IPR043838">
    <property type="entry name" value="AGRB_N"/>
</dbReference>
<organism evidence="22 23">
    <name type="scientific">Zosterops lateralis melanops</name>
    <dbReference type="NCBI Taxonomy" id="1220523"/>
    <lineage>
        <taxon>Eukaryota</taxon>
        <taxon>Metazoa</taxon>
        <taxon>Chordata</taxon>
        <taxon>Craniata</taxon>
        <taxon>Vertebrata</taxon>
        <taxon>Euteleostomi</taxon>
        <taxon>Archelosauria</taxon>
        <taxon>Archosauria</taxon>
        <taxon>Dinosauria</taxon>
        <taxon>Saurischia</taxon>
        <taxon>Theropoda</taxon>
        <taxon>Coelurosauria</taxon>
        <taxon>Aves</taxon>
        <taxon>Neognathae</taxon>
        <taxon>Neoaves</taxon>
        <taxon>Telluraves</taxon>
        <taxon>Australaves</taxon>
        <taxon>Passeriformes</taxon>
        <taxon>Sylvioidea</taxon>
        <taxon>Zosteropidae</taxon>
        <taxon>Zosterops</taxon>
    </lineage>
</organism>
<proteinExistence type="inferred from homology"/>
<feature type="transmembrane region" description="Helical" evidence="18">
    <location>
        <begin position="942"/>
        <end position="963"/>
    </location>
</feature>
<keyword evidence="8" id="KW-0732">Signal</keyword>
<dbReference type="PROSITE" id="PS50092">
    <property type="entry name" value="TSP1"/>
    <property type="match status" value="4"/>
</dbReference>
<dbReference type="Pfam" id="PF00002">
    <property type="entry name" value="7tm_2"/>
    <property type="match status" value="1"/>
</dbReference>
<evidence type="ECO:0000256" key="4">
    <source>
        <dbReference type="ARBA" id="ARBA00022475"/>
    </source>
</evidence>
<evidence type="ECO:0000256" key="1">
    <source>
        <dbReference type="ARBA" id="ARBA00004613"/>
    </source>
</evidence>
<evidence type="ECO:0000256" key="18">
    <source>
        <dbReference type="SAM" id="Phobius"/>
    </source>
</evidence>
<dbReference type="GO" id="GO:0004930">
    <property type="term" value="F:G protein-coupled receptor activity"/>
    <property type="evidence" value="ECO:0007669"/>
    <property type="project" value="UniProtKB-KW"/>
</dbReference>
<evidence type="ECO:0000256" key="12">
    <source>
        <dbReference type="ARBA" id="ARBA00023136"/>
    </source>
</evidence>
<dbReference type="GO" id="GO:0005576">
    <property type="term" value="C:extracellular region"/>
    <property type="evidence" value="ECO:0007669"/>
    <property type="project" value="UniProtKB-SubCell"/>
</dbReference>
<dbReference type="Gene3D" id="1.25.40.610">
    <property type="match status" value="1"/>
</dbReference>
<keyword evidence="9" id="KW-0677">Repeat</keyword>
<keyword evidence="6" id="KW-0597">Phosphoprotein</keyword>
<feature type="domain" description="GAIN-B" evidence="19">
    <location>
        <begin position="722"/>
        <end position="876"/>
    </location>
</feature>
<evidence type="ECO:0000259" key="20">
    <source>
        <dbReference type="PROSITE" id="PS50227"/>
    </source>
</evidence>
<dbReference type="PRINTS" id="PR01694">
    <property type="entry name" value="BAIPRECURSOR"/>
</dbReference>
<reference evidence="22" key="1">
    <citation type="submission" date="2025-08" db="UniProtKB">
        <authorList>
            <consortium name="Ensembl"/>
        </authorList>
    </citation>
    <scope>IDENTIFICATION</scope>
</reference>
<feature type="region of interest" description="Disordered" evidence="17">
    <location>
        <begin position="1273"/>
        <end position="1305"/>
    </location>
</feature>
<keyword evidence="11" id="KW-0297">G-protein coupled receptor</keyword>
<sequence>ESTSAMAPGPVATSLMSPAVPKAVPLPRARADACSALASGVLYGSFSLKDLFPTISSGCSWTLENPDPTKYSLYLRFNREDPAPSHQSPEQQQQEEEEDEEAELELCEGTGPFTFLHFDKNFVQLCLAAEPEAAPRLLEPQALEFRFVEVLLINNNNSSQFTCSVLCRWLEECLQAPGARRCGLTHAGCSCQAESPPAPRRNGTRPPAPAPTPAGCHGTAAGLLTRRNEAICSFRDCGNGSRIKQPAPGSGCPALVLPVSTLPNPAPCALSPAGSQAPCALSLVPCLSPAGSQAPCLSPAGDPAAEEWSQWSVCSLTCGQGSQVRTRSCVSSPYGTLCSGLLRETRTCNNTATCPVPGAWEEWSPWSLCSVTCGRGARTRTRRCAALRRRGKACEGPHLQAKPCNIATCPVEGQWLEWGAWSRCSVTCANGTQQRTRKCSVSAHGWAECRGAHADARECSNPTCPTDSKWGPWNHWSLCSKTCDTGWQRRFRMCEGTGMQGYPCEGTGEEVKTCNEKKCPAYHEMCKDEYVMLMTWKKTAAGEIIYNKCPPNATGTASRRCLLSPHGVAYWGVPSFARCVSHEYRYLHLSLREHLAKGQRVLAGEGMSQVVRSLLELMARKTYYSGDLLFSVDILRNVTDTFKRATYIPSSEDVQRFFQVVSYMVDAENRDKWEDAQQVSPGSVHLMKVVEDFIHLVGNALKAFQSSLIVTDNLVTSIQREPVSAVSSDINFPMRGRRGMKDWARSSEDKLFVPREVLSLPVALPTEAEESSHFVIGAVLYRTLGSPLAVTSKVLMVTVRPPTRNGLTLERREGLPACLIISNCSPSALSSLIRDAGLGNWDTESCQTLETLPAHTKCQCRQLATFAVLAQLPKDLVGDRDRVGPGPLAPCHSCRRFIKSERSIILLNFCVSILASNVLILVGQSQMLSKGVCTMTAAFLHFFFLSSFCWVLTEAWQSYLAVIGRIRTRLVRKRFLCLGWGLPALVVAVSVGFTRTKGYGTASYCWLSLEGGLLYAFVGPAAVIVLVNMLVGIIVFNKLMSRDGISDKSKKQRAGSCVVLPLLALTWMSAVLAMTDRRSILFQVLFAVFNSVQGFVIITVHGFLRREVQDVVKCQMGGCRSEENENSPDSCKNGQVQILTDFEKDVDLACQTVLFKEVNTCNPATITGTLSRISLDGDEDPKLNTTSEGGLGFSSLPGNIPPASILVQVPKMTPNVVAGLTELGEPPAQQLGLEAPGPVYLCSESSLRPLEYGWVRAPEPPRESDYMMLPRRTGSLKPFPRDEATLGGSGGAEEAVPGGTGRPAAEGDAYPAWSGLFCLSEMAQEGRDGDRDSAKGQWAAPMATGSALPPQKVMHTRKRHSELYHELNQKFHTLDRYRAPSTGSSKVRRPHPALVYTVQTLYLLLHGLWHPGEIEGTQGRC</sequence>
<evidence type="ECO:0000256" key="11">
    <source>
        <dbReference type="ARBA" id="ARBA00023040"/>
    </source>
</evidence>
<dbReference type="InterPro" id="IPR051867">
    <property type="entry name" value="Angio_Inhib/Adhesion_GPCR"/>
</dbReference>
<dbReference type="Gene3D" id="4.10.1240.10">
    <property type="entry name" value="GPCR, family 2, extracellular hormone receptor domain"/>
    <property type="match status" value="1"/>
</dbReference>
<keyword evidence="4" id="KW-1003">Cell membrane</keyword>
<evidence type="ECO:0000256" key="2">
    <source>
        <dbReference type="ARBA" id="ARBA00004651"/>
    </source>
</evidence>
<keyword evidence="10 18" id="KW-1133">Transmembrane helix</keyword>
<dbReference type="InterPro" id="IPR036445">
    <property type="entry name" value="GPCR_2_extracell_dom_sf"/>
</dbReference>
<dbReference type="InterPro" id="IPR000832">
    <property type="entry name" value="GPCR_2_secretin-like"/>
</dbReference>
<evidence type="ECO:0000256" key="9">
    <source>
        <dbReference type="ARBA" id="ARBA00022737"/>
    </source>
</evidence>
<dbReference type="InterPro" id="IPR046338">
    <property type="entry name" value="GAIN_dom_sf"/>
</dbReference>
<dbReference type="Pfam" id="PF19188">
    <property type="entry name" value="AGRB_N"/>
    <property type="match status" value="1"/>
</dbReference>
<evidence type="ECO:0000256" key="6">
    <source>
        <dbReference type="ARBA" id="ARBA00022553"/>
    </source>
</evidence>
<evidence type="ECO:0000256" key="3">
    <source>
        <dbReference type="ARBA" id="ARBA00007343"/>
    </source>
</evidence>
<dbReference type="Proteomes" id="UP000694401">
    <property type="component" value="Unassembled WGS sequence"/>
</dbReference>
<keyword evidence="12 18" id="KW-0472">Membrane</keyword>
<dbReference type="PROSITE" id="PS50261">
    <property type="entry name" value="G_PROTEIN_RECEP_F2_4"/>
    <property type="match status" value="1"/>
</dbReference>
<dbReference type="Pfam" id="PF00090">
    <property type="entry name" value="TSP_1"/>
    <property type="match status" value="4"/>
</dbReference>
<keyword evidence="13" id="KW-1015">Disulfide bond</keyword>
<keyword evidence="7 18" id="KW-0812">Transmembrane</keyword>
<dbReference type="Gene3D" id="2.20.100.10">
    <property type="entry name" value="Thrombospondin type-1 (TSP1) repeat"/>
    <property type="match status" value="4"/>
</dbReference>
<dbReference type="InterPro" id="IPR000203">
    <property type="entry name" value="GPS"/>
</dbReference>
<dbReference type="SMART" id="SM00303">
    <property type="entry name" value="GPS"/>
    <property type="match status" value="1"/>
</dbReference>
<dbReference type="Ensembl" id="ENSZLMT00000009185.1">
    <property type="protein sequence ID" value="ENSZLMP00000008941.1"/>
    <property type="gene ID" value="ENSZLMG00000006297.1"/>
</dbReference>
<evidence type="ECO:0000256" key="7">
    <source>
        <dbReference type="ARBA" id="ARBA00022692"/>
    </source>
</evidence>
<protein>
    <submittedName>
        <fullName evidence="22">Adhesion G protein-coupled receptor B2</fullName>
    </submittedName>
</protein>
<keyword evidence="14" id="KW-0675">Receptor</keyword>
<dbReference type="GO" id="GO:0007166">
    <property type="term" value="P:cell surface receptor signaling pathway"/>
    <property type="evidence" value="ECO:0007669"/>
    <property type="project" value="InterPro"/>
</dbReference>
<dbReference type="PANTHER" id="PTHR10239">
    <property type="entry name" value="ISTHMIN-2"/>
    <property type="match status" value="1"/>
</dbReference>
<feature type="domain" description="G-protein coupled receptors family 2 profile 1" evidence="20">
    <location>
        <begin position="513"/>
        <end position="583"/>
    </location>
</feature>
<dbReference type="Gene3D" id="2.60.220.50">
    <property type="match status" value="1"/>
</dbReference>
<evidence type="ECO:0000313" key="22">
    <source>
        <dbReference type="Ensembl" id="ENSZLMP00000008941.1"/>
    </source>
</evidence>
<dbReference type="PANTHER" id="PTHR10239:SF32">
    <property type="entry name" value="ADHESION G PROTEIN-COUPLED RECEPTOR B2"/>
    <property type="match status" value="1"/>
</dbReference>
<feature type="region of interest" description="Disordered" evidence="17">
    <location>
        <begin position="194"/>
        <end position="216"/>
    </location>
</feature>
<feature type="transmembrane region" description="Helical" evidence="18">
    <location>
        <begin position="1013"/>
        <end position="1036"/>
    </location>
</feature>
<dbReference type="PROSITE" id="PS50221">
    <property type="entry name" value="GAIN_B"/>
    <property type="match status" value="1"/>
</dbReference>
<dbReference type="FunFam" id="2.20.100.10:FF:000003">
    <property type="entry name" value="Adhesion G protein-coupled receptor B2"/>
    <property type="match status" value="2"/>
</dbReference>
<comment type="subcellular location">
    <subcellularLocation>
        <location evidence="2">Cell membrane</location>
        <topology evidence="2">Multi-pass membrane protein</topology>
    </subcellularLocation>
    <subcellularLocation>
        <location evidence="1">Secreted</location>
    </subcellularLocation>
</comment>
<keyword evidence="23" id="KW-1185">Reference proteome</keyword>
<dbReference type="Gene3D" id="1.20.1070.10">
    <property type="entry name" value="Rhodopsin 7-helix transmembrane proteins"/>
    <property type="match status" value="1"/>
</dbReference>
<evidence type="ECO:0000259" key="19">
    <source>
        <dbReference type="PROSITE" id="PS50221"/>
    </source>
</evidence>
<feature type="region of interest" description="Disordered" evidence="17">
    <location>
        <begin position="81"/>
        <end position="100"/>
    </location>
</feature>
<dbReference type="SUPFAM" id="SSF82895">
    <property type="entry name" value="TSP-1 type 1 repeat"/>
    <property type="match status" value="4"/>
</dbReference>
<evidence type="ECO:0000256" key="17">
    <source>
        <dbReference type="SAM" id="MobiDB-lite"/>
    </source>
</evidence>
<dbReference type="FunFam" id="1.20.1070.10:FF:000058">
    <property type="entry name" value="Adhesion G protein-coupled receptor F5"/>
    <property type="match status" value="1"/>
</dbReference>
<evidence type="ECO:0000256" key="13">
    <source>
        <dbReference type="ARBA" id="ARBA00023157"/>
    </source>
</evidence>
<keyword evidence="16" id="KW-0807">Transducer</keyword>
<dbReference type="Pfam" id="PF01825">
    <property type="entry name" value="GPS"/>
    <property type="match status" value="1"/>
</dbReference>
<feature type="transmembrane region" description="Helical" evidence="18">
    <location>
        <begin position="1057"/>
        <end position="1074"/>
    </location>
</feature>
<evidence type="ECO:0000256" key="16">
    <source>
        <dbReference type="ARBA" id="ARBA00023224"/>
    </source>
</evidence>
<evidence type="ECO:0000256" key="5">
    <source>
        <dbReference type="ARBA" id="ARBA00022525"/>
    </source>
</evidence>
<dbReference type="InterPro" id="IPR001879">
    <property type="entry name" value="GPCR_2_extracellular_dom"/>
</dbReference>
<feature type="transmembrane region" description="Helical" evidence="18">
    <location>
        <begin position="975"/>
        <end position="993"/>
    </location>
</feature>
<feature type="transmembrane region" description="Helical" evidence="18">
    <location>
        <begin position="1080"/>
        <end position="1104"/>
    </location>
</feature>
<keyword evidence="5" id="KW-0964">Secreted</keyword>
<dbReference type="SMART" id="SM00209">
    <property type="entry name" value="TSP1"/>
    <property type="match status" value="4"/>
</dbReference>
<dbReference type="Pfam" id="PF16489">
    <property type="entry name" value="GAIN"/>
    <property type="match status" value="1"/>
</dbReference>
<dbReference type="SUPFAM" id="SSF81321">
    <property type="entry name" value="Family A G protein-coupled receptor-like"/>
    <property type="match status" value="1"/>
</dbReference>
<dbReference type="GO" id="GO:0016525">
    <property type="term" value="P:negative regulation of angiogenesis"/>
    <property type="evidence" value="ECO:0007669"/>
    <property type="project" value="InterPro"/>
</dbReference>
<dbReference type="InterPro" id="IPR000884">
    <property type="entry name" value="TSP1_rpt"/>
</dbReference>
<dbReference type="FunFam" id="4.10.1240.10:FF:000002">
    <property type="entry name" value="Adhesion G protein-coupled receptor B2"/>
    <property type="match status" value="1"/>
</dbReference>
<evidence type="ECO:0000313" key="23">
    <source>
        <dbReference type="Proteomes" id="UP000694401"/>
    </source>
</evidence>
<dbReference type="FunFam" id="1.25.40.610:FF:000002">
    <property type="entry name" value="Adhesion G protein-coupled receptor B2"/>
    <property type="match status" value="1"/>
</dbReference>
<evidence type="ECO:0000256" key="14">
    <source>
        <dbReference type="ARBA" id="ARBA00023170"/>
    </source>
</evidence>
<dbReference type="InterPro" id="IPR008077">
    <property type="entry name" value="GPCR_2_brain_angio_inhib"/>
</dbReference>